<keyword evidence="5" id="KW-1185">Reference proteome</keyword>
<comment type="similarity">
    <text evidence="1">Belongs to the proteasome subunit S3 family.</text>
</comment>
<evidence type="ECO:0000313" key="5">
    <source>
        <dbReference type="Proteomes" id="UP000054350"/>
    </source>
</evidence>
<dbReference type="Pfam" id="PF08375">
    <property type="entry name" value="Rpn3_C"/>
    <property type="match status" value="1"/>
</dbReference>
<name>A0A0L0T3Z9_ALLM3</name>
<feature type="domain" description="PCI" evidence="3">
    <location>
        <begin position="238"/>
        <end position="418"/>
    </location>
</feature>
<dbReference type="GO" id="GO:0008541">
    <property type="term" value="C:proteasome regulatory particle, lid subcomplex"/>
    <property type="evidence" value="ECO:0007669"/>
    <property type="project" value="TreeGrafter"/>
</dbReference>
<dbReference type="GO" id="GO:0042176">
    <property type="term" value="P:regulation of protein catabolic process"/>
    <property type="evidence" value="ECO:0007669"/>
    <property type="project" value="InterPro"/>
</dbReference>
<evidence type="ECO:0000256" key="2">
    <source>
        <dbReference type="ARBA" id="ARBA00022942"/>
    </source>
</evidence>
<reference evidence="4 5" key="1">
    <citation type="submission" date="2009-11" db="EMBL/GenBank/DDBJ databases">
        <title>Annotation of Allomyces macrogynus ATCC 38327.</title>
        <authorList>
            <consortium name="The Broad Institute Genome Sequencing Platform"/>
            <person name="Russ C."/>
            <person name="Cuomo C."/>
            <person name="Burger G."/>
            <person name="Gray M.W."/>
            <person name="Holland P.W.H."/>
            <person name="King N."/>
            <person name="Lang F.B.F."/>
            <person name="Roger A.J."/>
            <person name="Ruiz-Trillo I."/>
            <person name="Young S.K."/>
            <person name="Zeng Q."/>
            <person name="Gargeya S."/>
            <person name="Fitzgerald M."/>
            <person name="Haas B."/>
            <person name="Abouelleil A."/>
            <person name="Alvarado L."/>
            <person name="Arachchi H.M."/>
            <person name="Berlin A."/>
            <person name="Chapman S.B."/>
            <person name="Gearin G."/>
            <person name="Goldberg J."/>
            <person name="Griggs A."/>
            <person name="Gujja S."/>
            <person name="Hansen M."/>
            <person name="Heiman D."/>
            <person name="Howarth C."/>
            <person name="Larimer J."/>
            <person name="Lui A."/>
            <person name="MacDonald P.J.P."/>
            <person name="McCowen C."/>
            <person name="Montmayeur A."/>
            <person name="Murphy C."/>
            <person name="Neiman D."/>
            <person name="Pearson M."/>
            <person name="Priest M."/>
            <person name="Roberts A."/>
            <person name="Saif S."/>
            <person name="Shea T."/>
            <person name="Sisk P."/>
            <person name="Stolte C."/>
            <person name="Sykes S."/>
            <person name="Wortman J."/>
            <person name="Nusbaum C."/>
            <person name="Birren B."/>
        </authorList>
    </citation>
    <scope>NUCLEOTIDE SEQUENCE [LARGE SCALE GENOMIC DNA]</scope>
    <source>
        <strain evidence="4 5">ATCC 38327</strain>
    </source>
</reference>
<dbReference type="InterPro" id="IPR050756">
    <property type="entry name" value="CSN3"/>
</dbReference>
<evidence type="ECO:0000259" key="3">
    <source>
        <dbReference type="PROSITE" id="PS50250"/>
    </source>
</evidence>
<evidence type="ECO:0000313" key="4">
    <source>
        <dbReference type="EMBL" id="KNE69528.1"/>
    </source>
</evidence>
<protein>
    <recommendedName>
        <fullName evidence="3">PCI domain-containing protein</fullName>
    </recommendedName>
</protein>
<dbReference type="GO" id="GO:0030234">
    <property type="term" value="F:enzyme regulator activity"/>
    <property type="evidence" value="ECO:0007669"/>
    <property type="project" value="InterPro"/>
</dbReference>
<dbReference type="eggNOG" id="KOG2581">
    <property type="taxonomic scope" value="Eukaryota"/>
</dbReference>
<dbReference type="InterPro" id="IPR036390">
    <property type="entry name" value="WH_DNA-bd_sf"/>
</dbReference>
<dbReference type="PANTHER" id="PTHR10758:SF2">
    <property type="entry name" value="26S PROTEASOME NON-ATPASE REGULATORY SUBUNIT 3"/>
    <property type="match status" value="1"/>
</dbReference>
<dbReference type="InterPro" id="IPR000717">
    <property type="entry name" value="PCI_dom"/>
</dbReference>
<sequence>MTKDDTAAMDVDPAPPAAPVKTEDAQALFLADIKHNVALLEKAVAVHETRFVTRVLRTTSAIRRRLTQEYLVKAITQSLPAGNALASTYLSKLDADVMQTDDDATATPAVAPEVEAYLGLLTIVFLHDQKKYQEGLDVATSVVQAIQHANRRSLDQIAAKVYFYYARFHELLGFEAALRPALLAFHRTATLRHDHESTATLLNLILRSLLNANLIEQADKLVSKSGGLPASASNNQLVRFMYYQGRIKAIQLDYSASHNYLQQAIRKAPQTAATTGFLQAATKLAIIVQLLMGEVPDRAIFRPTAMRAPLEPYRQLVLAVRQGDLVKFNATVKDAAPRFAADRTQTLIARLRHNVIKTGMRLISVAYAAISLRDICARLGLDGEEDAEFMVAKAIKDGVISATIDHARGIVVSSGAEAAADVYATREPQVAFHHRIQYCLDLHNQSVQAMRYPDGVKKSSKAFSDLDEMRELEKEIQQSLEEDDEDF</sequence>
<dbReference type="PANTHER" id="PTHR10758">
    <property type="entry name" value="26S PROTEASOME NON-ATPASE REGULATORY SUBUNIT 3/COP9 SIGNALOSOME COMPLEX SUBUNIT 3"/>
    <property type="match status" value="1"/>
</dbReference>
<proteinExistence type="inferred from homology"/>
<dbReference type="PROSITE" id="PS50250">
    <property type="entry name" value="PCI"/>
    <property type="match status" value="1"/>
</dbReference>
<accession>A0A0L0T3Z9</accession>
<reference evidence="5" key="2">
    <citation type="submission" date="2009-11" db="EMBL/GenBank/DDBJ databases">
        <title>The Genome Sequence of Allomyces macrogynus strain ATCC 38327.</title>
        <authorList>
            <consortium name="The Broad Institute Genome Sequencing Platform"/>
            <person name="Russ C."/>
            <person name="Cuomo C."/>
            <person name="Shea T."/>
            <person name="Young S.K."/>
            <person name="Zeng Q."/>
            <person name="Koehrsen M."/>
            <person name="Haas B."/>
            <person name="Borodovsky M."/>
            <person name="Guigo R."/>
            <person name="Alvarado L."/>
            <person name="Berlin A."/>
            <person name="Borenstein D."/>
            <person name="Chen Z."/>
            <person name="Engels R."/>
            <person name="Freedman E."/>
            <person name="Gellesch M."/>
            <person name="Goldberg J."/>
            <person name="Griggs A."/>
            <person name="Gujja S."/>
            <person name="Heiman D."/>
            <person name="Hepburn T."/>
            <person name="Howarth C."/>
            <person name="Jen D."/>
            <person name="Larson L."/>
            <person name="Lewis B."/>
            <person name="Mehta T."/>
            <person name="Park D."/>
            <person name="Pearson M."/>
            <person name="Roberts A."/>
            <person name="Saif S."/>
            <person name="Shenoy N."/>
            <person name="Sisk P."/>
            <person name="Stolte C."/>
            <person name="Sykes S."/>
            <person name="Walk T."/>
            <person name="White J."/>
            <person name="Yandava C."/>
            <person name="Burger G."/>
            <person name="Gray M.W."/>
            <person name="Holland P.W.H."/>
            <person name="King N."/>
            <person name="Lang F.B.F."/>
            <person name="Roger A.J."/>
            <person name="Ruiz-Trillo I."/>
            <person name="Lander E."/>
            <person name="Nusbaum C."/>
        </authorList>
    </citation>
    <scope>NUCLEOTIDE SEQUENCE [LARGE SCALE GENOMIC DNA]</scope>
    <source>
        <strain evidence="5">ATCC 38327</strain>
    </source>
</reference>
<dbReference type="Pfam" id="PF25573">
    <property type="entry name" value="TPR_PSMD3_N"/>
    <property type="match status" value="1"/>
</dbReference>
<keyword evidence="2" id="KW-0647">Proteasome</keyword>
<dbReference type="EMBL" id="GG745361">
    <property type="protein sequence ID" value="KNE69528.1"/>
    <property type="molecule type" value="Genomic_DNA"/>
</dbReference>
<evidence type="ECO:0000256" key="1">
    <source>
        <dbReference type="ARBA" id="ARBA00007912"/>
    </source>
</evidence>
<dbReference type="SMART" id="SM00753">
    <property type="entry name" value="PAM"/>
    <property type="match status" value="1"/>
</dbReference>
<dbReference type="Proteomes" id="UP000054350">
    <property type="component" value="Unassembled WGS sequence"/>
</dbReference>
<dbReference type="SMART" id="SM00088">
    <property type="entry name" value="PINT"/>
    <property type="match status" value="1"/>
</dbReference>
<dbReference type="SUPFAM" id="SSF46785">
    <property type="entry name" value="Winged helix' DNA-binding domain"/>
    <property type="match status" value="1"/>
</dbReference>
<dbReference type="VEuPathDB" id="FungiDB:AMAG_14092"/>
<organism evidence="4 5">
    <name type="scientific">Allomyces macrogynus (strain ATCC 38327)</name>
    <name type="common">Allomyces javanicus var. macrogynus</name>
    <dbReference type="NCBI Taxonomy" id="578462"/>
    <lineage>
        <taxon>Eukaryota</taxon>
        <taxon>Fungi</taxon>
        <taxon>Fungi incertae sedis</taxon>
        <taxon>Blastocladiomycota</taxon>
        <taxon>Blastocladiomycetes</taxon>
        <taxon>Blastocladiales</taxon>
        <taxon>Blastocladiaceae</taxon>
        <taxon>Allomyces</taxon>
    </lineage>
</organism>
<dbReference type="InterPro" id="IPR057985">
    <property type="entry name" value="TPR_PSMD3_N"/>
</dbReference>
<dbReference type="InterPro" id="IPR013586">
    <property type="entry name" value="PSMD3_C"/>
</dbReference>
<dbReference type="OrthoDB" id="1713558at2759"/>
<dbReference type="GO" id="GO:0006511">
    <property type="term" value="P:ubiquitin-dependent protein catabolic process"/>
    <property type="evidence" value="ECO:0007669"/>
    <property type="project" value="TreeGrafter"/>
</dbReference>
<gene>
    <name evidence="4" type="ORF">AMAG_14092</name>
</gene>
<dbReference type="AlphaFoldDB" id="A0A0L0T3Z9"/>
<dbReference type="STRING" id="578462.A0A0L0T3Z9"/>
<dbReference type="Pfam" id="PF01399">
    <property type="entry name" value="PCI"/>
    <property type="match status" value="1"/>
</dbReference>
<dbReference type="Gene3D" id="1.25.40.570">
    <property type="match status" value="1"/>
</dbReference>
<dbReference type="OMA" id="AKVYFYF"/>